<reference evidence="1" key="1">
    <citation type="submission" date="2014-11" db="EMBL/GenBank/DDBJ databases">
        <authorList>
            <person name="Otto D Thomas"/>
            <person name="Naeem Raeece"/>
        </authorList>
    </citation>
    <scope>NUCLEOTIDE SEQUENCE</scope>
</reference>
<evidence type="ECO:0000313" key="1">
    <source>
        <dbReference type="EMBL" id="CEM15516.1"/>
    </source>
</evidence>
<dbReference type="PhylomeDB" id="A0A0G4FNX6"/>
<dbReference type="EMBL" id="CDMZ01000492">
    <property type="protein sequence ID" value="CEM15516.1"/>
    <property type="molecule type" value="Genomic_DNA"/>
</dbReference>
<protein>
    <submittedName>
        <fullName evidence="1">Uncharacterized protein</fullName>
    </submittedName>
</protein>
<accession>A0A0G4FNX6</accession>
<dbReference type="VEuPathDB" id="CryptoDB:Cvel_17837"/>
<sequence>MPFFWDASCAEEALEKGDFRLVKWTVAENTDPLPVSTGLYRIAAKAGRVDWLEFLWLKDSRPAPIRTLPPTVMEAAVDSGILSVVEWVFSRLPFVSVSPACFKWPITKRAPCEEGQEVNRKAPMDFAGSRENSAGFQRLFVPSEAKHILCLLLTRLGDASPPASLYRGFVSLKMMEYRGEEYEMREEVGVTGASLIEMIGRRYPSLVPPKGVLQDSLVSLSFHCLRSFRSLICRPDWDLDRVFGTLCNGWMGIESDPDAGDYFRHDLFCTTQVVLGEEGETIAASVAADSESVRAMAFRFVAMMRRDVCREHRARSRLPPHVRRALEGARTALTHFTSSLRKACGLGTTRHQLGLQAISLSVSSSTEADALSRVALHLFPKERDGGVEEDYEILQRAYVRPRSLSCPH</sequence>
<proteinExistence type="predicted"/>
<gene>
    <name evidence="1" type="ORF">Cvel_17837</name>
</gene>
<organism evidence="1">
    <name type="scientific">Chromera velia CCMP2878</name>
    <dbReference type="NCBI Taxonomy" id="1169474"/>
    <lineage>
        <taxon>Eukaryota</taxon>
        <taxon>Sar</taxon>
        <taxon>Alveolata</taxon>
        <taxon>Colpodellida</taxon>
        <taxon>Chromeraceae</taxon>
        <taxon>Chromera</taxon>
    </lineage>
</organism>
<dbReference type="AlphaFoldDB" id="A0A0G4FNX6"/>
<name>A0A0G4FNX6_9ALVE</name>